<evidence type="ECO:0000313" key="1">
    <source>
        <dbReference type="EMBL" id="KCW46076.1"/>
    </source>
</evidence>
<reference evidence="1" key="1">
    <citation type="submission" date="2013-07" db="EMBL/GenBank/DDBJ databases">
        <title>The genome of Eucalyptus grandis.</title>
        <authorList>
            <person name="Schmutz J."/>
            <person name="Hayes R."/>
            <person name="Myburg A."/>
            <person name="Tuskan G."/>
            <person name="Grattapaglia D."/>
            <person name="Rokhsar D.S."/>
        </authorList>
    </citation>
    <scope>NUCLEOTIDE SEQUENCE</scope>
    <source>
        <tissue evidence="1">Leaf extractions</tissue>
    </source>
</reference>
<gene>
    <name evidence="1" type="ORF">EUGRSUZ_L00051</name>
</gene>
<dbReference type="Gramene" id="KCW46076">
    <property type="protein sequence ID" value="KCW46076"/>
    <property type="gene ID" value="EUGRSUZ_L00051"/>
</dbReference>
<dbReference type="EMBL" id="KK198764">
    <property type="protein sequence ID" value="KCW46076.1"/>
    <property type="molecule type" value="Genomic_DNA"/>
</dbReference>
<accession>A0A058ZXI4</accession>
<dbReference type="AlphaFoldDB" id="A0A058ZXI4"/>
<organism evidence="1">
    <name type="scientific">Eucalyptus grandis</name>
    <name type="common">Flooded gum</name>
    <dbReference type="NCBI Taxonomy" id="71139"/>
    <lineage>
        <taxon>Eukaryota</taxon>
        <taxon>Viridiplantae</taxon>
        <taxon>Streptophyta</taxon>
        <taxon>Embryophyta</taxon>
        <taxon>Tracheophyta</taxon>
        <taxon>Spermatophyta</taxon>
        <taxon>Magnoliopsida</taxon>
        <taxon>eudicotyledons</taxon>
        <taxon>Gunneridae</taxon>
        <taxon>Pentapetalae</taxon>
        <taxon>rosids</taxon>
        <taxon>malvids</taxon>
        <taxon>Myrtales</taxon>
        <taxon>Myrtaceae</taxon>
        <taxon>Myrtoideae</taxon>
        <taxon>Eucalypteae</taxon>
        <taxon>Eucalyptus</taxon>
    </lineage>
</organism>
<proteinExistence type="predicted"/>
<sequence>MAWRVGRASSTFLLSKLVNGRISSQTNPRNFSSGSACLSGFPFGSIWGCGRHESPSARGNGEGVFSILGALASIGSSADWI</sequence>
<dbReference type="InParanoid" id="A0A058ZXI4"/>
<name>A0A058ZXI4_EUCGR</name>
<protein>
    <submittedName>
        <fullName evidence="1">Uncharacterized protein</fullName>
    </submittedName>
</protein>